<proteinExistence type="predicted"/>
<dbReference type="Pfam" id="PF07690">
    <property type="entry name" value="MFS_1"/>
    <property type="match status" value="1"/>
</dbReference>
<dbReference type="RefSeq" id="WP_027828281.1">
    <property type="nucleotide sequence ID" value="NZ_AUEH01000016.1"/>
</dbReference>
<accession>A0A0R1XGX8</accession>
<evidence type="ECO:0000313" key="9">
    <source>
        <dbReference type="Proteomes" id="UP000050949"/>
    </source>
</evidence>
<evidence type="ECO:0000259" key="7">
    <source>
        <dbReference type="PROSITE" id="PS50850"/>
    </source>
</evidence>
<evidence type="ECO:0000256" key="6">
    <source>
        <dbReference type="SAM" id="Phobius"/>
    </source>
</evidence>
<keyword evidence="2" id="KW-0813">Transport</keyword>
<evidence type="ECO:0000256" key="1">
    <source>
        <dbReference type="ARBA" id="ARBA00004651"/>
    </source>
</evidence>
<feature type="transmembrane region" description="Helical" evidence="6">
    <location>
        <begin position="54"/>
        <end position="72"/>
    </location>
</feature>
<dbReference type="PANTHER" id="PTHR42718:SF9">
    <property type="entry name" value="MAJOR FACILITATOR SUPERFAMILY MULTIDRUG TRANSPORTER MFSC"/>
    <property type="match status" value="1"/>
</dbReference>
<dbReference type="GO" id="GO:0022857">
    <property type="term" value="F:transmembrane transporter activity"/>
    <property type="evidence" value="ECO:0007669"/>
    <property type="project" value="InterPro"/>
</dbReference>
<dbReference type="GO" id="GO:0005886">
    <property type="term" value="C:plasma membrane"/>
    <property type="evidence" value="ECO:0007669"/>
    <property type="project" value="UniProtKB-SubCell"/>
</dbReference>
<feature type="transmembrane region" description="Helical" evidence="6">
    <location>
        <begin position="144"/>
        <end position="163"/>
    </location>
</feature>
<feature type="domain" description="Major facilitator superfamily (MFS) profile" evidence="7">
    <location>
        <begin position="13"/>
        <end position="389"/>
    </location>
</feature>
<reference evidence="8 9" key="1">
    <citation type="journal article" date="2015" name="Genome Announc.">
        <title>Expanding the biotechnology potential of lactobacilli through comparative genomics of 213 strains and associated genera.</title>
        <authorList>
            <person name="Sun Z."/>
            <person name="Harris H.M."/>
            <person name="McCann A."/>
            <person name="Guo C."/>
            <person name="Argimon S."/>
            <person name="Zhang W."/>
            <person name="Yang X."/>
            <person name="Jeffery I.B."/>
            <person name="Cooney J.C."/>
            <person name="Kagawa T.F."/>
            <person name="Liu W."/>
            <person name="Song Y."/>
            <person name="Salvetti E."/>
            <person name="Wrobel A."/>
            <person name="Rasinkangas P."/>
            <person name="Parkhill J."/>
            <person name="Rea M.C."/>
            <person name="O'Sullivan O."/>
            <person name="Ritari J."/>
            <person name="Douillard F.P."/>
            <person name="Paul Ross R."/>
            <person name="Yang R."/>
            <person name="Briner A.E."/>
            <person name="Felis G.E."/>
            <person name="de Vos W.M."/>
            <person name="Barrangou R."/>
            <person name="Klaenhammer T.R."/>
            <person name="Caufield P.W."/>
            <person name="Cui Y."/>
            <person name="Zhang H."/>
            <person name="O'Toole P.W."/>
        </authorList>
    </citation>
    <scope>NUCLEOTIDE SEQUENCE [LARGE SCALE GENOMIC DNA]</scope>
    <source>
        <strain evidence="8 9">DSM 16991</strain>
    </source>
</reference>
<evidence type="ECO:0000256" key="3">
    <source>
        <dbReference type="ARBA" id="ARBA00022692"/>
    </source>
</evidence>
<keyword evidence="5 6" id="KW-0472">Membrane</keyword>
<dbReference type="GeneID" id="78509133"/>
<feature type="transmembrane region" description="Helical" evidence="6">
    <location>
        <begin position="247"/>
        <end position="267"/>
    </location>
</feature>
<feature type="transmembrane region" description="Helical" evidence="6">
    <location>
        <begin position="331"/>
        <end position="353"/>
    </location>
</feature>
<dbReference type="PANTHER" id="PTHR42718">
    <property type="entry name" value="MAJOR FACILITATOR SUPERFAMILY MULTIDRUG TRANSPORTER MFSC"/>
    <property type="match status" value="1"/>
</dbReference>
<feature type="transmembrane region" description="Helical" evidence="6">
    <location>
        <begin position="79"/>
        <end position="97"/>
    </location>
</feature>
<evidence type="ECO:0000256" key="2">
    <source>
        <dbReference type="ARBA" id="ARBA00022448"/>
    </source>
</evidence>
<dbReference type="AlphaFoldDB" id="A0A0R1XGX8"/>
<organism evidence="8 9">
    <name type="scientific">Schleiferilactobacillus harbinensis DSM 16991</name>
    <dbReference type="NCBI Taxonomy" id="1122147"/>
    <lineage>
        <taxon>Bacteria</taxon>
        <taxon>Bacillati</taxon>
        <taxon>Bacillota</taxon>
        <taxon>Bacilli</taxon>
        <taxon>Lactobacillales</taxon>
        <taxon>Lactobacillaceae</taxon>
        <taxon>Schleiferilactobacillus</taxon>
    </lineage>
</organism>
<dbReference type="PROSITE" id="PS50850">
    <property type="entry name" value="MFS"/>
    <property type="match status" value="1"/>
</dbReference>
<comment type="subcellular location">
    <subcellularLocation>
        <location evidence="1">Cell membrane</location>
        <topology evidence="1">Multi-pass membrane protein</topology>
    </subcellularLocation>
</comment>
<dbReference type="InterPro" id="IPR036259">
    <property type="entry name" value="MFS_trans_sf"/>
</dbReference>
<dbReference type="EMBL" id="AZFW01000084">
    <property type="protein sequence ID" value="KRM26140.1"/>
    <property type="molecule type" value="Genomic_DNA"/>
</dbReference>
<dbReference type="eggNOG" id="COG2814">
    <property type="taxonomic scope" value="Bacteria"/>
</dbReference>
<dbReference type="InterPro" id="IPR011701">
    <property type="entry name" value="MFS"/>
</dbReference>
<keyword evidence="4 6" id="KW-1133">Transmembrane helix</keyword>
<comment type="caution">
    <text evidence="8">The sequence shown here is derived from an EMBL/GenBank/DDBJ whole genome shotgun (WGS) entry which is preliminary data.</text>
</comment>
<evidence type="ECO:0000256" key="4">
    <source>
        <dbReference type="ARBA" id="ARBA00022989"/>
    </source>
</evidence>
<gene>
    <name evidence="8" type="ORF">FC91_GL000209</name>
</gene>
<feature type="transmembrane region" description="Helical" evidence="6">
    <location>
        <begin position="274"/>
        <end position="292"/>
    </location>
</feature>
<evidence type="ECO:0000256" key="5">
    <source>
        <dbReference type="ARBA" id="ARBA00023136"/>
    </source>
</evidence>
<dbReference type="SUPFAM" id="SSF103473">
    <property type="entry name" value="MFS general substrate transporter"/>
    <property type="match status" value="1"/>
</dbReference>
<feature type="transmembrane region" description="Helical" evidence="6">
    <location>
        <begin position="169"/>
        <end position="186"/>
    </location>
</feature>
<dbReference type="InterPro" id="IPR020846">
    <property type="entry name" value="MFS_dom"/>
</dbReference>
<sequence>MAAQTQPKKNGLLLQSALLSISLVLTSAYAISATLPAMQKAMPGQSLASLESLATVPTFSVTVMVLLSSWIARKLGAKNTVALGLLLVGVAGIVPAFTTNYPTILVSRILLGAGFGVFNSLAVSLLSVFFSGEKKAQSIGFQSAFQSIGNAAMTFVAGWLLTINWHLSYLVYLIAFPILILFWFFVPQVKSMESTDQTGHKVQQHINLKVVGLALTMLAFICIQAGFNVRIPTIVVDAGYGTATGVSTWLSVTTLMGMLVGFSFGMLHKAIHQYVFMIGAACMALGNLLAAYSSNLWLTGIGTVLVVGIGPTLLGSYAFNRGTEVVEAGSATLATSILLVGCNVGGFCAPYVMSAIEGLVHSSTNVLIVFGLFSLAMTVILGVAGMRLHSAAHAAPAQ</sequence>
<protein>
    <submittedName>
        <fullName evidence="8">MFS family major facilitator transporter</fullName>
    </submittedName>
</protein>
<name>A0A0R1XGX8_9LACO</name>
<feature type="transmembrane region" description="Helical" evidence="6">
    <location>
        <begin position="298"/>
        <end position="319"/>
    </location>
</feature>
<dbReference type="Gene3D" id="1.20.1250.20">
    <property type="entry name" value="MFS general substrate transporter like domains"/>
    <property type="match status" value="1"/>
</dbReference>
<dbReference type="OrthoDB" id="1650550at2"/>
<dbReference type="Proteomes" id="UP000050949">
    <property type="component" value="Unassembled WGS sequence"/>
</dbReference>
<feature type="transmembrane region" description="Helical" evidence="6">
    <location>
        <begin position="365"/>
        <end position="384"/>
    </location>
</feature>
<feature type="transmembrane region" description="Helical" evidence="6">
    <location>
        <begin position="206"/>
        <end position="227"/>
    </location>
</feature>
<keyword evidence="3 6" id="KW-0812">Transmembrane</keyword>
<evidence type="ECO:0000313" key="8">
    <source>
        <dbReference type="EMBL" id="KRM26140.1"/>
    </source>
</evidence>
<feature type="transmembrane region" description="Helical" evidence="6">
    <location>
        <begin position="109"/>
        <end position="132"/>
    </location>
</feature>
<dbReference type="PATRIC" id="fig|1122147.4.peg.219"/>